<gene>
    <name evidence="9" type="ORF">INT46_011509</name>
</gene>
<dbReference type="InterPro" id="IPR015500">
    <property type="entry name" value="Peptidase_S8_subtilisin-rel"/>
</dbReference>
<keyword evidence="2 5" id="KW-0645">Protease</keyword>
<dbReference type="InterPro" id="IPR036852">
    <property type="entry name" value="Peptidase_S8/S53_dom_sf"/>
</dbReference>
<dbReference type="PRINTS" id="PR00723">
    <property type="entry name" value="SUBTILISIN"/>
</dbReference>
<evidence type="ECO:0000313" key="10">
    <source>
        <dbReference type="Proteomes" id="UP000650833"/>
    </source>
</evidence>
<evidence type="ECO:0000256" key="2">
    <source>
        <dbReference type="ARBA" id="ARBA00022670"/>
    </source>
</evidence>
<protein>
    <recommendedName>
        <fullName evidence="8">Peptidase S8/S53 domain-containing protein</fullName>
    </recommendedName>
</protein>
<evidence type="ECO:0000256" key="1">
    <source>
        <dbReference type="ARBA" id="ARBA00011073"/>
    </source>
</evidence>
<dbReference type="InterPro" id="IPR000209">
    <property type="entry name" value="Peptidase_S8/S53_dom"/>
</dbReference>
<dbReference type="EMBL" id="JAEPRC010000847">
    <property type="protein sequence ID" value="KAG2191250.1"/>
    <property type="molecule type" value="Genomic_DNA"/>
</dbReference>
<dbReference type="CDD" id="cd04077">
    <property type="entry name" value="Peptidases_S8_PCSK9_ProteinaseK_like"/>
    <property type="match status" value="1"/>
</dbReference>
<dbReference type="PROSITE" id="PS51892">
    <property type="entry name" value="SUBTILASE"/>
    <property type="match status" value="1"/>
</dbReference>
<keyword evidence="3 5" id="KW-0378">Hydrolase</keyword>
<comment type="caution">
    <text evidence="9">The sequence shown here is derived from an EMBL/GenBank/DDBJ whole genome shotgun (WGS) entry which is preliminary data.</text>
</comment>
<dbReference type="GO" id="GO:0005615">
    <property type="term" value="C:extracellular space"/>
    <property type="evidence" value="ECO:0007669"/>
    <property type="project" value="TreeGrafter"/>
</dbReference>
<organism evidence="9 10">
    <name type="scientific">Mucor plumbeus</name>
    <dbReference type="NCBI Taxonomy" id="97098"/>
    <lineage>
        <taxon>Eukaryota</taxon>
        <taxon>Fungi</taxon>
        <taxon>Fungi incertae sedis</taxon>
        <taxon>Mucoromycota</taxon>
        <taxon>Mucoromycotina</taxon>
        <taxon>Mucoromycetes</taxon>
        <taxon>Mucorales</taxon>
        <taxon>Mucorineae</taxon>
        <taxon>Mucoraceae</taxon>
        <taxon>Mucor</taxon>
    </lineage>
</organism>
<dbReference type="Pfam" id="PF00082">
    <property type="entry name" value="Peptidase_S8"/>
    <property type="match status" value="1"/>
</dbReference>
<dbReference type="OrthoDB" id="206201at2759"/>
<feature type="domain" description="Peptidase S8/S53" evidence="8">
    <location>
        <begin position="144"/>
        <end position="375"/>
    </location>
</feature>
<evidence type="ECO:0000256" key="7">
    <source>
        <dbReference type="SAM" id="SignalP"/>
    </source>
</evidence>
<feature type="active site" description="Charge relay system" evidence="5">
    <location>
        <position position="153"/>
    </location>
</feature>
<feature type="signal peptide" evidence="7">
    <location>
        <begin position="1"/>
        <end position="17"/>
    </location>
</feature>
<dbReference type="PROSITE" id="PS00138">
    <property type="entry name" value="SUBTILASE_SER"/>
    <property type="match status" value="1"/>
</dbReference>
<dbReference type="Gene3D" id="3.40.50.200">
    <property type="entry name" value="Peptidase S8/S53 domain"/>
    <property type="match status" value="1"/>
</dbReference>
<dbReference type="PANTHER" id="PTHR43806:SF66">
    <property type="entry name" value="SERIN ENDOPEPTIDASE"/>
    <property type="match status" value="1"/>
</dbReference>
<evidence type="ECO:0000259" key="8">
    <source>
        <dbReference type="Pfam" id="PF00082"/>
    </source>
</evidence>
<dbReference type="GO" id="GO:0006508">
    <property type="term" value="P:proteolysis"/>
    <property type="evidence" value="ECO:0007669"/>
    <property type="project" value="UniProtKB-KW"/>
</dbReference>
<dbReference type="PANTHER" id="PTHR43806">
    <property type="entry name" value="PEPTIDASE S8"/>
    <property type="match status" value="1"/>
</dbReference>
<dbReference type="Proteomes" id="UP000650833">
    <property type="component" value="Unassembled WGS sequence"/>
</dbReference>
<dbReference type="PROSITE" id="PS00136">
    <property type="entry name" value="SUBTILASE_ASP"/>
    <property type="match status" value="1"/>
</dbReference>
<evidence type="ECO:0000313" key="9">
    <source>
        <dbReference type="EMBL" id="KAG2191250.1"/>
    </source>
</evidence>
<name>A0A8H7QGD9_9FUNG</name>
<dbReference type="AlphaFoldDB" id="A0A8H7QGD9"/>
<keyword evidence="4 5" id="KW-0720">Serine protease</keyword>
<feature type="chain" id="PRO_5034262467" description="Peptidase S8/S53 domain-containing protein" evidence="7">
    <location>
        <begin position="18"/>
        <end position="449"/>
    </location>
</feature>
<comment type="similarity">
    <text evidence="1 5 6">Belongs to the peptidase S8 family.</text>
</comment>
<dbReference type="InterPro" id="IPR050131">
    <property type="entry name" value="Peptidase_S8_subtilisin-like"/>
</dbReference>
<evidence type="ECO:0000256" key="3">
    <source>
        <dbReference type="ARBA" id="ARBA00022801"/>
    </source>
</evidence>
<keyword evidence="7" id="KW-0732">Signal</keyword>
<evidence type="ECO:0000256" key="6">
    <source>
        <dbReference type="RuleBase" id="RU003355"/>
    </source>
</evidence>
<keyword evidence="10" id="KW-1185">Reference proteome</keyword>
<evidence type="ECO:0000256" key="4">
    <source>
        <dbReference type="ARBA" id="ARBA00022825"/>
    </source>
</evidence>
<sequence>MLLNIIIIMLLIEVAVGKLINPYIVFINSSTVANSPPISTSIQNYTTTRAVNKLSKIKSSSNAYNNISSPEIYSIGNFHWYVDTLNDADAHVLAQSGHVSQIHKDDPIFYMTELVQTNVPSWGLDRIDQRKGENGEFHFPSSAGEGVDVYLIDTGVNIDHIDFGGRAVHGPAFTSGPNQDPADYNGHGSFVAGVCCGKVHGVAKKANIISLKALDQGGSGRLSNILLALHWAVKRHVANPGAKSIINLSLAAEFHLPTNQAIEQAIELGVHFSIAAGNQGKEACRYSPASAKNALVVGAIDKDDSIALYSNFGSCVSIYAPGTAITSVWYNHKTAVHMLSGTSMAAPHVAGVMAILLSQKNYTPVELIEKVRESATLAISSRTESNDIVDEISNLTGVEYKDSSIIKVLYLDSSLDSFIRTDIVSSIADKIHLQSLVFLTVLVMFSLDL</sequence>
<dbReference type="InterPro" id="IPR034193">
    <property type="entry name" value="PCSK9_ProteinaseK-like"/>
</dbReference>
<dbReference type="InterPro" id="IPR023828">
    <property type="entry name" value="Peptidase_S8_Ser-AS"/>
</dbReference>
<dbReference type="SUPFAM" id="SSF52743">
    <property type="entry name" value="Subtilisin-like"/>
    <property type="match status" value="1"/>
</dbReference>
<feature type="active site" description="Charge relay system" evidence="5">
    <location>
        <position position="343"/>
    </location>
</feature>
<feature type="active site" description="Charge relay system" evidence="5">
    <location>
        <position position="187"/>
    </location>
</feature>
<reference evidence="9" key="1">
    <citation type="submission" date="2020-12" db="EMBL/GenBank/DDBJ databases">
        <title>Metabolic potential, ecology and presence of endohyphal bacteria is reflected in genomic diversity of Mucoromycotina.</title>
        <authorList>
            <person name="Muszewska A."/>
            <person name="Okrasinska A."/>
            <person name="Steczkiewicz K."/>
            <person name="Drgas O."/>
            <person name="Orlowska M."/>
            <person name="Perlinska-Lenart U."/>
            <person name="Aleksandrzak-Piekarczyk T."/>
            <person name="Szatraj K."/>
            <person name="Zielenkiewicz U."/>
            <person name="Pilsyk S."/>
            <person name="Malc E."/>
            <person name="Mieczkowski P."/>
            <person name="Kruszewska J.S."/>
            <person name="Biernat P."/>
            <person name="Pawlowska J."/>
        </authorList>
    </citation>
    <scope>NUCLEOTIDE SEQUENCE</scope>
    <source>
        <strain evidence="9">CBS 226.32</strain>
    </source>
</reference>
<dbReference type="GO" id="GO:0004252">
    <property type="term" value="F:serine-type endopeptidase activity"/>
    <property type="evidence" value="ECO:0007669"/>
    <property type="project" value="UniProtKB-UniRule"/>
</dbReference>
<accession>A0A8H7QGD9</accession>
<dbReference type="FunFam" id="3.40.50.200:FF:000007">
    <property type="entry name" value="Subtilisin-like serine protease"/>
    <property type="match status" value="1"/>
</dbReference>
<dbReference type="InterPro" id="IPR023827">
    <property type="entry name" value="Peptidase_S8_Asp-AS"/>
</dbReference>
<proteinExistence type="inferred from homology"/>
<evidence type="ECO:0000256" key="5">
    <source>
        <dbReference type="PROSITE-ProRule" id="PRU01240"/>
    </source>
</evidence>